<dbReference type="OrthoDB" id="1160343at2"/>
<accession>A0A1E5T0Q8</accession>
<feature type="transmembrane region" description="Helical" evidence="1">
    <location>
        <begin position="58"/>
        <end position="82"/>
    </location>
</feature>
<protein>
    <recommendedName>
        <fullName evidence="4">Peptidase M50 domain-containing protein</fullName>
    </recommendedName>
</protein>
<evidence type="ECO:0000313" key="2">
    <source>
        <dbReference type="EMBL" id="OEK04949.1"/>
    </source>
</evidence>
<dbReference type="RefSeq" id="WP_069836453.1">
    <property type="nucleotide sequence ID" value="NZ_MDGQ01000005.1"/>
</dbReference>
<name>A0A1E5T0Q8_9BACT</name>
<sequence>MTDQRTNLNYIFFGIFSVAFTWLIHEFTHWATSELLGYDTIMRLNGTSPVNGSISSELHGAIISISAPLITVIQALIAFYYLKAKSWNKYVYSLLFTAFFMRLLATFMNFFMANDEARVSLYLGLGTFTLPLITTAILFFMVYKIAGQYNLTRKFHISTTVITLIFISALILSDQFFKIRIM</sequence>
<evidence type="ECO:0000313" key="3">
    <source>
        <dbReference type="Proteomes" id="UP000095552"/>
    </source>
</evidence>
<feature type="transmembrane region" description="Helical" evidence="1">
    <location>
        <begin position="94"/>
        <end position="113"/>
    </location>
</feature>
<comment type="caution">
    <text evidence="2">The sequence shown here is derived from an EMBL/GenBank/DDBJ whole genome shotgun (WGS) entry which is preliminary data.</text>
</comment>
<evidence type="ECO:0000256" key="1">
    <source>
        <dbReference type="SAM" id="Phobius"/>
    </source>
</evidence>
<feature type="transmembrane region" description="Helical" evidence="1">
    <location>
        <begin position="7"/>
        <end position="25"/>
    </location>
</feature>
<keyword evidence="3" id="KW-1185">Reference proteome</keyword>
<feature type="transmembrane region" description="Helical" evidence="1">
    <location>
        <begin position="119"/>
        <end position="143"/>
    </location>
</feature>
<keyword evidence="1" id="KW-1133">Transmembrane helix</keyword>
<dbReference type="AlphaFoldDB" id="A0A1E5T0Q8"/>
<organism evidence="2 3">
    <name type="scientific">Roseivirga misakiensis</name>
    <dbReference type="NCBI Taxonomy" id="1563681"/>
    <lineage>
        <taxon>Bacteria</taxon>
        <taxon>Pseudomonadati</taxon>
        <taxon>Bacteroidota</taxon>
        <taxon>Cytophagia</taxon>
        <taxon>Cytophagales</taxon>
        <taxon>Roseivirgaceae</taxon>
        <taxon>Roseivirga</taxon>
    </lineage>
</organism>
<evidence type="ECO:0008006" key="4">
    <source>
        <dbReference type="Google" id="ProtNLM"/>
    </source>
</evidence>
<reference evidence="2 3" key="1">
    <citation type="submission" date="2016-08" db="EMBL/GenBank/DDBJ databases">
        <title>Draft genome of Fabibacter sp. strain SK-8.</title>
        <authorList>
            <person name="Wong S.-K."/>
            <person name="Hamasaki K."/>
            <person name="Yoshizawa S."/>
        </authorList>
    </citation>
    <scope>NUCLEOTIDE SEQUENCE [LARGE SCALE GENOMIC DNA]</scope>
    <source>
        <strain evidence="2 3">SK-8</strain>
    </source>
</reference>
<keyword evidence="1" id="KW-0812">Transmembrane</keyword>
<dbReference type="EMBL" id="MDGQ01000005">
    <property type="protein sequence ID" value="OEK04949.1"/>
    <property type="molecule type" value="Genomic_DNA"/>
</dbReference>
<dbReference type="STRING" id="1563681.BFP71_16080"/>
<feature type="transmembrane region" description="Helical" evidence="1">
    <location>
        <begin position="155"/>
        <end position="173"/>
    </location>
</feature>
<gene>
    <name evidence="2" type="ORF">BFP71_16080</name>
</gene>
<keyword evidence="1" id="KW-0472">Membrane</keyword>
<dbReference type="Proteomes" id="UP000095552">
    <property type="component" value="Unassembled WGS sequence"/>
</dbReference>
<proteinExistence type="predicted"/>